<dbReference type="Proteomes" id="UP000830768">
    <property type="component" value="Chromosome 13"/>
</dbReference>
<name>A0ACD3ZRZ6_FUSSC</name>
<organism evidence="1 2">
    <name type="scientific">Fusarium solani subsp. cucurbitae</name>
    <name type="common">Neocosmosporum cucurbitae</name>
    <dbReference type="NCBI Taxonomy" id="2747967"/>
    <lineage>
        <taxon>Eukaryota</taxon>
        <taxon>Fungi</taxon>
        <taxon>Dikarya</taxon>
        <taxon>Ascomycota</taxon>
        <taxon>Pezizomycotina</taxon>
        <taxon>Sordariomycetes</taxon>
        <taxon>Hypocreomycetidae</taxon>
        <taxon>Hypocreales</taxon>
        <taxon>Nectriaceae</taxon>
        <taxon>Fusarium</taxon>
        <taxon>Fusarium solani species complex</taxon>
    </lineage>
</organism>
<sequence length="378" mass="43030">MPPSQERPRTRPFHQSSSYNSSGPGNQYDAYGGTQNINQGGSQVTGGVFNGHVYFGTKEHFDPLRECLRSLAFPEMDNRSNDIDDAAKGTCEWLLRYKTYIRWASCGRGLLWIKGKPGSGKSTLLRNVLNNATPRLKTEEGALILSFFFHGRGSELQKTPLGLFRSLLHQLLRQASKALEDKDLLSIFQQRCETIGKPGEKWQWHPSELPRLFESSLPKVLETYLVWLFVDALDECGKENAVKLVKVFKSLLQGLLSSDSKEFYICFTYRYYPILDLGGVFEVCLEDENRKDIATFVQHKLSSFRERSLSTIPDLIIERAEGVFLWAMLVVKRVLDLELEGAGLKQIEDVILRVPQELDALYRQLIQSMSPESLKLIQ</sequence>
<evidence type="ECO:0000313" key="1">
    <source>
        <dbReference type="EMBL" id="UPL04109.1"/>
    </source>
</evidence>
<proteinExistence type="predicted"/>
<protein>
    <submittedName>
        <fullName evidence="1">Uncharacterized protein</fullName>
    </submittedName>
</protein>
<dbReference type="EMBL" id="CP090041">
    <property type="protein sequence ID" value="UPL04109.1"/>
    <property type="molecule type" value="Genomic_DNA"/>
</dbReference>
<reference evidence="1" key="1">
    <citation type="submission" date="2021-11" db="EMBL/GenBank/DDBJ databases">
        <title>Fusarium solani-melongenae Genome sequencing and assembly.</title>
        <authorList>
            <person name="Xie S."/>
            <person name="Huang L."/>
            <person name="Zhang X."/>
        </authorList>
    </citation>
    <scope>NUCLEOTIDE SEQUENCE</scope>
    <source>
        <strain evidence="1">CRI 24-3</strain>
    </source>
</reference>
<evidence type="ECO:0000313" key="2">
    <source>
        <dbReference type="Proteomes" id="UP000830768"/>
    </source>
</evidence>
<gene>
    <name evidence="1" type="ORF">LCI18_015043</name>
</gene>
<keyword evidence="2" id="KW-1185">Reference proteome</keyword>
<accession>A0ACD3ZRZ6</accession>